<dbReference type="Proteomes" id="UP001497516">
    <property type="component" value="Chromosome 10"/>
</dbReference>
<dbReference type="AlphaFoldDB" id="A0AAV2D1U7"/>
<evidence type="ECO:0000313" key="2">
    <source>
        <dbReference type="EMBL" id="CAL1362926.1"/>
    </source>
</evidence>
<proteinExistence type="predicted"/>
<feature type="compositionally biased region" description="Low complexity" evidence="1">
    <location>
        <begin position="61"/>
        <end position="76"/>
    </location>
</feature>
<accession>A0AAV2D1U7</accession>
<evidence type="ECO:0000313" key="3">
    <source>
        <dbReference type="Proteomes" id="UP001497516"/>
    </source>
</evidence>
<organism evidence="2 3">
    <name type="scientific">Linum trigynum</name>
    <dbReference type="NCBI Taxonomy" id="586398"/>
    <lineage>
        <taxon>Eukaryota</taxon>
        <taxon>Viridiplantae</taxon>
        <taxon>Streptophyta</taxon>
        <taxon>Embryophyta</taxon>
        <taxon>Tracheophyta</taxon>
        <taxon>Spermatophyta</taxon>
        <taxon>Magnoliopsida</taxon>
        <taxon>eudicotyledons</taxon>
        <taxon>Gunneridae</taxon>
        <taxon>Pentapetalae</taxon>
        <taxon>rosids</taxon>
        <taxon>fabids</taxon>
        <taxon>Malpighiales</taxon>
        <taxon>Linaceae</taxon>
        <taxon>Linum</taxon>
    </lineage>
</organism>
<sequence length="122" mass="13251">MAIEGVWWKEGATNLNGECDEGVTNPRGSAAVLGIVNRNNKQRGECESVALDRSPAPRSPRQAARTRTSRHSATATLGSGFAGGEAKDSFGEKKFNHKFSKKITLIAVVLMKPERLRQISKN</sequence>
<dbReference type="EMBL" id="OZ034814">
    <property type="protein sequence ID" value="CAL1362926.1"/>
    <property type="molecule type" value="Genomic_DNA"/>
</dbReference>
<keyword evidence="3" id="KW-1185">Reference proteome</keyword>
<reference evidence="2 3" key="1">
    <citation type="submission" date="2024-04" db="EMBL/GenBank/DDBJ databases">
        <authorList>
            <person name="Fracassetti M."/>
        </authorList>
    </citation>
    <scope>NUCLEOTIDE SEQUENCE [LARGE SCALE GENOMIC DNA]</scope>
</reference>
<gene>
    <name evidence="2" type="ORF">LTRI10_LOCUS9690</name>
</gene>
<feature type="region of interest" description="Disordered" evidence="1">
    <location>
        <begin position="46"/>
        <end position="85"/>
    </location>
</feature>
<protein>
    <submittedName>
        <fullName evidence="2">Uncharacterized protein</fullName>
    </submittedName>
</protein>
<name>A0AAV2D1U7_9ROSI</name>
<evidence type="ECO:0000256" key="1">
    <source>
        <dbReference type="SAM" id="MobiDB-lite"/>
    </source>
</evidence>